<organism evidence="1 2">
    <name type="scientific">Saguinus oedipus</name>
    <name type="common">Cotton-top tamarin</name>
    <name type="synonym">Oedipomidas oedipus</name>
    <dbReference type="NCBI Taxonomy" id="9490"/>
    <lineage>
        <taxon>Eukaryota</taxon>
        <taxon>Metazoa</taxon>
        <taxon>Chordata</taxon>
        <taxon>Craniata</taxon>
        <taxon>Vertebrata</taxon>
        <taxon>Euteleostomi</taxon>
        <taxon>Mammalia</taxon>
        <taxon>Eutheria</taxon>
        <taxon>Euarchontoglires</taxon>
        <taxon>Primates</taxon>
        <taxon>Haplorrhini</taxon>
        <taxon>Platyrrhini</taxon>
        <taxon>Cebidae</taxon>
        <taxon>Callitrichinae</taxon>
        <taxon>Saguinus</taxon>
    </lineage>
</organism>
<sequence>MGSQRKAPCEPQELAGKLGGCCCRPRVCAGPECAPSDFASYQHDFNEFLERGKRLRSYRANVIANINNCLSFRTSMEQKWQVPQDTLSLLLGPLGELKSHGFSTLLQSLCEDLKEAADLASGLQTGCPGS</sequence>
<dbReference type="PANTHER" id="PTHR21292:SF4">
    <property type="entry name" value="TUMOR NECROSIS FACTOR ALPHA-INDUCED PROTEIN 2"/>
    <property type="match status" value="1"/>
</dbReference>
<gene>
    <name evidence="1" type="primary">TNFAIP2_2</name>
    <name evidence="1" type="ORF">P7K49_018676</name>
</gene>
<dbReference type="EMBL" id="JASSZA010000008">
    <property type="protein sequence ID" value="KAK2104820.1"/>
    <property type="molecule type" value="Genomic_DNA"/>
</dbReference>
<proteinExistence type="predicted"/>
<dbReference type="Pfam" id="PF06046">
    <property type="entry name" value="Sec6"/>
    <property type="match status" value="1"/>
</dbReference>
<comment type="caution">
    <text evidence="1">The sequence shown here is derived from an EMBL/GenBank/DDBJ whole genome shotgun (WGS) entry which is preliminary data.</text>
</comment>
<dbReference type="PANTHER" id="PTHR21292">
    <property type="entry name" value="EXOCYST COMPLEX COMPONENT SEC6-RELATED"/>
    <property type="match status" value="1"/>
</dbReference>
<evidence type="ECO:0000313" key="2">
    <source>
        <dbReference type="Proteomes" id="UP001266305"/>
    </source>
</evidence>
<accession>A0ABQ9V6Z4</accession>
<keyword evidence="2" id="KW-1185">Reference proteome</keyword>
<dbReference type="Proteomes" id="UP001266305">
    <property type="component" value="Unassembled WGS sequence"/>
</dbReference>
<dbReference type="InterPro" id="IPR010326">
    <property type="entry name" value="EXOC3/Sec6"/>
</dbReference>
<reference evidence="1 2" key="1">
    <citation type="submission" date="2023-05" db="EMBL/GenBank/DDBJ databases">
        <title>B98-5 Cell Line De Novo Hybrid Assembly: An Optical Mapping Approach.</title>
        <authorList>
            <person name="Kananen K."/>
            <person name="Auerbach J.A."/>
            <person name="Kautto E."/>
            <person name="Blachly J.S."/>
        </authorList>
    </citation>
    <scope>NUCLEOTIDE SEQUENCE [LARGE SCALE GENOMIC DNA]</scope>
    <source>
        <strain evidence="1">B95-8</strain>
        <tissue evidence="1">Cell line</tissue>
    </source>
</reference>
<protein>
    <submittedName>
        <fullName evidence="1">Tumor necrosis factor alpha-induced protein 2</fullName>
    </submittedName>
</protein>
<evidence type="ECO:0000313" key="1">
    <source>
        <dbReference type="EMBL" id="KAK2104820.1"/>
    </source>
</evidence>
<name>A0ABQ9V6Z4_SAGOE</name>